<reference evidence="2 3" key="1">
    <citation type="journal article" date="2019" name="New Phytol.">
        <title>Comparative genomics reveals unique wood-decay strategies and fruiting body development in the Schizophyllaceae.</title>
        <authorList>
            <person name="Almasi E."/>
            <person name="Sahu N."/>
            <person name="Krizsan K."/>
            <person name="Balint B."/>
            <person name="Kovacs G.M."/>
            <person name="Kiss B."/>
            <person name="Cseklye J."/>
            <person name="Drula E."/>
            <person name="Henrissat B."/>
            <person name="Nagy I."/>
            <person name="Chovatia M."/>
            <person name="Adam C."/>
            <person name="LaButti K."/>
            <person name="Lipzen A."/>
            <person name="Riley R."/>
            <person name="Grigoriev I.V."/>
            <person name="Nagy L.G."/>
        </authorList>
    </citation>
    <scope>NUCLEOTIDE SEQUENCE [LARGE SCALE GENOMIC DNA]</scope>
    <source>
        <strain evidence="2 3">NL-1724</strain>
    </source>
</reference>
<gene>
    <name evidence="2" type="ORF">BD626DRAFT_572300</name>
</gene>
<dbReference type="Pfam" id="PF00646">
    <property type="entry name" value="F-box"/>
    <property type="match status" value="1"/>
</dbReference>
<name>A0A550C514_9AGAR</name>
<keyword evidence="3" id="KW-1185">Reference proteome</keyword>
<proteinExistence type="predicted"/>
<dbReference type="InterPro" id="IPR036047">
    <property type="entry name" value="F-box-like_dom_sf"/>
</dbReference>
<evidence type="ECO:0000259" key="1">
    <source>
        <dbReference type="PROSITE" id="PS50181"/>
    </source>
</evidence>
<comment type="caution">
    <text evidence="2">The sequence shown here is derived from an EMBL/GenBank/DDBJ whole genome shotgun (WGS) entry which is preliminary data.</text>
</comment>
<feature type="domain" description="F-box" evidence="1">
    <location>
        <begin position="5"/>
        <end position="51"/>
    </location>
</feature>
<evidence type="ECO:0000313" key="3">
    <source>
        <dbReference type="Proteomes" id="UP000320762"/>
    </source>
</evidence>
<sequence length="509" mass="56302">MSATVDGLPALPMDVLINIQYFLSREDIISLRLTCRDLRRATLSRTVWIDALRAVMDANDVFPPTFPLDKMSLAELEHAVFAPKRFFKLVQQRGTAVPNGSLEPVSRRVVVIIDDKQPADEDEKVYGAAIRLLPGGRFVIATTRSAIYLLDIGYDLNPVIRTRPVFTVRRAQLVNIDAGDAQSSWHVNEVSTKAPSADLLLHISLDHRFGSGKQTSLVVYGITDIAGVPKGRQMGHLTFPQLDTHVRIHSVQGSRVAFTANERTIGTTFSIGVWDFANGSVVAWRTRNRHPLGGLCVLSQNSVVSHDRQLGLVVYNIPPLTPVTAGIQLVDVHPAIQYHMLEGWGEVTAYCRRGSDHFFDIHRRGTATRFIVQDLPPNFTEASVIPLKASSFTIYEDVPEDIVTITCKPALCVCEDGVFTGVDCSGVQDDMDARPLGAYFGLHLSQRRHGKDAQPLDVTVSLIDSDDPGYMSWLTGSIDFCPVSGRLCAMDHRQGLQLFIFDYLTPSPR</sequence>
<dbReference type="AlphaFoldDB" id="A0A550C514"/>
<dbReference type="SUPFAM" id="SSF81383">
    <property type="entry name" value="F-box domain"/>
    <property type="match status" value="1"/>
</dbReference>
<dbReference type="EMBL" id="VDMD01000025">
    <property type="protein sequence ID" value="TRM59901.1"/>
    <property type="molecule type" value="Genomic_DNA"/>
</dbReference>
<organism evidence="2 3">
    <name type="scientific">Schizophyllum amplum</name>
    <dbReference type="NCBI Taxonomy" id="97359"/>
    <lineage>
        <taxon>Eukaryota</taxon>
        <taxon>Fungi</taxon>
        <taxon>Dikarya</taxon>
        <taxon>Basidiomycota</taxon>
        <taxon>Agaricomycotina</taxon>
        <taxon>Agaricomycetes</taxon>
        <taxon>Agaricomycetidae</taxon>
        <taxon>Agaricales</taxon>
        <taxon>Schizophyllaceae</taxon>
        <taxon>Schizophyllum</taxon>
    </lineage>
</organism>
<dbReference type="Proteomes" id="UP000320762">
    <property type="component" value="Unassembled WGS sequence"/>
</dbReference>
<protein>
    <recommendedName>
        <fullName evidence="1">F-box domain-containing protein</fullName>
    </recommendedName>
</protein>
<dbReference type="OrthoDB" id="2688364at2759"/>
<evidence type="ECO:0000313" key="2">
    <source>
        <dbReference type="EMBL" id="TRM59901.1"/>
    </source>
</evidence>
<dbReference type="InterPro" id="IPR001810">
    <property type="entry name" value="F-box_dom"/>
</dbReference>
<accession>A0A550C514</accession>
<dbReference type="PROSITE" id="PS50181">
    <property type="entry name" value="FBOX"/>
    <property type="match status" value="1"/>
</dbReference>